<dbReference type="InterPro" id="IPR010359">
    <property type="entry name" value="IrrE_HExxH"/>
</dbReference>
<protein>
    <recommendedName>
        <fullName evidence="1">IrrE N-terminal-like domain-containing protein</fullName>
    </recommendedName>
</protein>
<dbReference type="RefSeq" id="WP_085172022.1">
    <property type="nucleotide sequence ID" value="NZ_LQPC01000011.1"/>
</dbReference>
<gene>
    <name evidence="2" type="ORF">AWC12_03080</name>
</gene>
<sequence>MQWYSGPEGDQRIWYEPEDIEEIATEQLRRAGLTPTLSDPVTDVERFIEGFLRAELDLYADLPAGVLGLTQFSVRGAPKVSIDSSLTEARDADGATMGAVGRWRATLAHEASHIFLHRYLFDPEMAQLVGRTGVVGGPFSKEDGVVRCLHRDITPNETSWASTRQRPDWREVQANRAMAALLMPRRTFRRLVLREMQNLELGPPPTPPARVDELVATLADLLQVSKQAVGIRLASERLVAVSDDGRNP</sequence>
<comment type="caution">
    <text evidence="2">The sequence shown here is derived from an EMBL/GenBank/DDBJ whole genome shotgun (WGS) entry which is preliminary data.</text>
</comment>
<reference evidence="2 3" key="1">
    <citation type="submission" date="2016-01" db="EMBL/GenBank/DDBJ databases">
        <title>The new phylogeny of the genus Mycobacterium.</title>
        <authorList>
            <person name="Tarcisio F."/>
            <person name="Conor M."/>
            <person name="Antonella G."/>
            <person name="Elisabetta G."/>
            <person name="Giulia F.S."/>
            <person name="Sara T."/>
            <person name="Anna F."/>
            <person name="Clotilde B."/>
            <person name="Roberto B."/>
            <person name="Veronica D.S."/>
            <person name="Fabio R."/>
            <person name="Monica P."/>
            <person name="Olivier J."/>
            <person name="Enrico T."/>
            <person name="Nicola S."/>
        </authorList>
    </citation>
    <scope>NUCLEOTIDE SEQUENCE [LARGE SCALE GENOMIC DNA]</scope>
    <source>
        <strain evidence="2 3">DSM 45541</strain>
    </source>
</reference>
<accession>A0A1X1WZJ7</accession>
<dbReference type="Pfam" id="PF06114">
    <property type="entry name" value="Peptidase_M78"/>
    <property type="match status" value="1"/>
</dbReference>
<evidence type="ECO:0000259" key="1">
    <source>
        <dbReference type="Pfam" id="PF06114"/>
    </source>
</evidence>
<dbReference type="AlphaFoldDB" id="A0A1X1WZJ7"/>
<feature type="domain" description="IrrE N-terminal-like" evidence="1">
    <location>
        <begin position="168"/>
        <end position="233"/>
    </location>
</feature>
<dbReference type="Proteomes" id="UP000193622">
    <property type="component" value="Unassembled WGS sequence"/>
</dbReference>
<evidence type="ECO:0000313" key="2">
    <source>
        <dbReference type="EMBL" id="ORV92044.1"/>
    </source>
</evidence>
<proteinExistence type="predicted"/>
<name>A0A1X1WZJ7_MYCIR</name>
<dbReference type="EMBL" id="LQPC01000011">
    <property type="protein sequence ID" value="ORV92044.1"/>
    <property type="molecule type" value="Genomic_DNA"/>
</dbReference>
<evidence type="ECO:0000313" key="3">
    <source>
        <dbReference type="Proteomes" id="UP000193622"/>
    </source>
</evidence>
<organism evidence="2 3">
    <name type="scientific">Mycolicibacterium iranicum</name>
    <name type="common">Mycobacterium iranicum</name>
    <dbReference type="NCBI Taxonomy" id="912594"/>
    <lineage>
        <taxon>Bacteria</taxon>
        <taxon>Bacillati</taxon>
        <taxon>Actinomycetota</taxon>
        <taxon>Actinomycetes</taxon>
        <taxon>Mycobacteriales</taxon>
        <taxon>Mycobacteriaceae</taxon>
        <taxon>Mycolicibacterium</taxon>
    </lineage>
</organism>